<dbReference type="InterPro" id="IPR021255">
    <property type="entry name" value="DUF2807"/>
</dbReference>
<dbReference type="Proteomes" id="UP000794436">
    <property type="component" value="Unassembled WGS sequence"/>
</dbReference>
<dbReference type="PANTHER" id="PTHR39200">
    <property type="entry name" value="HYPOTHETICAL EXPORTED PROTEIN"/>
    <property type="match status" value="1"/>
</dbReference>
<keyword evidence="2" id="KW-0812">Transmembrane</keyword>
<dbReference type="PANTHER" id="PTHR39200:SF1">
    <property type="entry name" value="AUTO-TRANSPORTER ADHESIN HEAD GIN DOMAIN-CONTAINING PROTEIN-RELATED"/>
    <property type="match status" value="1"/>
</dbReference>
<organism evidence="5 6">
    <name type="scientific">Pythium oligandrum</name>
    <name type="common">Mycoparasitic fungus</name>
    <dbReference type="NCBI Taxonomy" id="41045"/>
    <lineage>
        <taxon>Eukaryota</taxon>
        <taxon>Sar</taxon>
        <taxon>Stramenopiles</taxon>
        <taxon>Oomycota</taxon>
        <taxon>Peronosporomycetes</taxon>
        <taxon>Pythiales</taxon>
        <taxon>Pythiaceae</taxon>
        <taxon>Pythium</taxon>
    </lineage>
</organism>
<feature type="compositionally biased region" description="Low complexity" evidence="1">
    <location>
        <begin position="467"/>
        <end position="477"/>
    </location>
</feature>
<feature type="signal peptide" evidence="3">
    <location>
        <begin position="1"/>
        <end position="21"/>
    </location>
</feature>
<evidence type="ECO:0000259" key="4">
    <source>
        <dbReference type="Pfam" id="PF10988"/>
    </source>
</evidence>
<dbReference type="Pfam" id="PF10988">
    <property type="entry name" value="DUF2807"/>
    <property type="match status" value="1"/>
</dbReference>
<feature type="transmembrane region" description="Helical" evidence="2">
    <location>
        <begin position="397"/>
        <end position="417"/>
    </location>
</feature>
<sequence length="477" mass="52196">MQCFGMRCWGLLAAVVGLVRAELLVTTGRVDVAIPTVEHRIYEQRWVVNQHGYQHVQKIHLSIPGRVFISHAYDFGPDPPDAPVGHVGSPVAHIRISGNEEDLLQFFEVVATGSDTIEIRQRSDFQGVLTDAYMLTEISLVRSHAIHTVITHGSGDVVVEDQVLVSDPVVADKLELQKKGSGTLFVKTSTPVRVNQAVIKMEGRGDLFWSMSELVTTALNLSTSGAGDVVIQTPRLLATTLSASTKGAGDVCVQASDLVATTIIPSIFGAGDISIKSNRGRATHEQITLTGSGDVMLGEVLAEDVTVRAVGPGDVTVQATESISGTRIGGGSVHYVGSFVPKRVSDRSNSHVFSTSDKSSYKPIAKSGHLNFDFPCKVEAIPPRQTGKVELLVRMNWTWTMPLPPLLFLAFLSLCYLRGEMKRRRQPTRRNLVRFHSMPAPSNLEMRPLIPQQSMPLQPRQHPPQQQPQYQSTQVYV</sequence>
<evidence type="ECO:0000256" key="2">
    <source>
        <dbReference type="SAM" id="Phobius"/>
    </source>
</evidence>
<evidence type="ECO:0000313" key="5">
    <source>
        <dbReference type="EMBL" id="TMW61757.1"/>
    </source>
</evidence>
<comment type="caution">
    <text evidence="5">The sequence shown here is derived from an EMBL/GenBank/DDBJ whole genome shotgun (WGS) entry which is preliminary data.</text>
</comment>
<dbReference type="OrthoDB" id="161142at2759"/>
<accession>A0A8K1FJF7</accession>
<reference evidence="5" key="1">
    <citation type="submission" date="2019-03" db="EMBL/GenBank/DDBJ databases">
        <title>Long read genome sequence of the mycoparasitic Pythium oligandrum ATCC 38472 isolated from sugarbeet rhizosphere.</title>
        <authorList>
            <person name="Gaulin E."/>
        </authorList>
    </citation>
    <scope>NUCLEOTIDE SEQUENCE</scope>
    <source>
        <strain evidence="5">ATCC 38472_TT</strain>
    </source>
</reference>
<dbReference type="EMBL" id="SPLM01000075">
    <property type="protein sequence ID" value="TMW61757.1"/>
    <property type="molecule type" value="Genomic_DNA"/>
</dbReference>
<gene>
    <name evidence="5" type="ORF">Poli38472_010820</name>
</gene>
<feature type="domain" description="Putative auto-transporter adhesin head GIN" evidence="4">
    <location>
        <begin position="269"/>
        <end position="338"/>
    </location>
</feature>
<evidence type="ECO:0000256" key="3">
    <source>
        <dbReference type="SAM" id="SignalP"/>
    </source>
</evidence>
<evidence type="ECO:0000256" key="1">
    <source>
        <dbReference type="SAM" id="MobiDB-lite"/>
    </source>
</evidence>
<keyword evidence="6" id="KW-1185">Reference proteome</keyword>
<feature type="chain" id="PRO_5035470488" description="Putative auto-transporter adhesin head GIN domain-containing protein" evidence="3">
    <location>
        <begin position="22"/>
        <end position="477"/>
    </location>
</feature>
<feature type="region of interest" description="Disordered" evidence="1">
    <location>
        <begin position="454"/>
        <end position="477"/>
    </location>
</feature>
<keyword evidence="3" id="KW-0732">Signal</keyword>
<proteinExistence type="predicted"/>
<protein>
    <recommendedName>
        <fullName evidence="4">Putative auto-transporter adhesin head GIN domain-containing protein</fullName>
    </recommendedName>
</protein>
<keyword evidence="2" id="KW-0472">Membrane</keyword>
<evidence type="ECO:0000313" key="6">
    <source>
        <dbReference type="Proteomes" id="UP000794436"/>
    </source>
</evidence>
<keyword evidence="2" id="KW-1133">Transmembrane helix</keyword>
<dbReference type="Gene3D" id="2.160.20.120">
    <property type="match status" value="1"/>
</dbReference>
<name>A0A8K1FJF7_PYTOL</name>
<dbReference type="AlphaFoldDB" id="A0A8K1FJF7"/>